<dbReference type="CDD" id="cd13973">
    <property type="entry name" value="PK_MviN-like"/>
    <property type="match status" value="1"/>
</dbReference>
<dbReference type="GO" id="GO:0004672">
    <property type="term" value="F:protein kinase activity"/>
    <property type="evidence" value="ECO:0007669"/>
    <property type="project" value="InterPro"/>
</dbReference>
<feature type="domain" description="Protein kinase" evidence="4">
    <location>
        <begin position="14"/>
        <end position="283"/>
    </location>
</feature>
<dbReference type="GO" id="GO:0005524">
    <property type="term" value="F:ATP binding"/>
    <property type="evidence" value="ECO:0007669"/>
    <property type="project" value="InterPro"/>
</dbReference>
<evidence type="ECO:0000256" key="2">
    <source>
        <dbReference type="SAM" id="MobiDB-lite"/>
    </source>
</evidence>
<organism evidence="5 6">
    <name type="scientific">Nocardioides baekrokdamisoli</name>
    <dbReference type="NCBI Taxonomy" id="1804624"/>
    <lineage>
        <taxon>Bacteria</taxon>
        <taxon>Bacillati</taxon>
        <taxon>Actinomycetota</taxon>
        <taxon>Actinomycetes</taxon>
        <taxon>Propionibacteriales</taxon>
        <taxon>Nocardioidaceae</taxon>
        <taxon>Nocardioides</taxon>
    </lineage>
</organism>
<reference evidence="5 6" key="1">
    <citation type="submission" date="2018-11" db="EMBL/GenBank/DDBJ databases">
        <title>Complete genome sequence of Nocardioides baekrokdamisoli strain KCTC 39748.</title>
        <authorList>
            <person name="Kang S.W."/>
            <person name="Lee K.C."/>
            <person name="Kim K.K."/>
            <person name="Kim J.S."/>
            <person name="Kim D.S."/>
            <person name="Ko S.H."/>
            <person name="Yang S.H."/>
            <person name="Shin Y.K."/>
            <person name="Lee J.S."/>
        </authorList>
    </citation>
    <scope>NUCLEOTIDE SEQUENCE [LARGE SCALE GENOMIC DNA]</scope>
    <source>
        <strain evidence="5 6">KCTC 39748</strain>
    </source>
</reference>
<dbReference type="SMART" id="SM00220">
    <property type="entry name" value="S_TKc"/>
    <property type="match status" value="1"/>
</dbReference>
<feature type="compositionally biased region" description="Low complexity" evidence="2">
    <location>
        <begin position="290"/>
        <end position="303"/>
    </location>
</feature>
<accession>A0A3G9J189</accession>
<dbReference type="SUPFAM" id="SSF56112">
    <property type="entry name" value="Protein kinase-like (PK-like)"/>
    <property type="match status" value="1"/>
</dbReference>
<dbReference type="OrthoDB" id="9786339at2"/>
<sequence>MTVHHAGDVLGRRYQLAELLVDAGAGAAWLAHDKVLGRSISIHEVPETDVRAEKMRNAARAAALANDPRLLRVLDFDVEAGTLYVVSEWGAGLTLNHAVAHGPLDHERAARMAEHISRAISHAHSAGVTHGRLAPENVLVDEAGEVRIIGTAIEAALLGLPRSTVAQDTADVVGLLYAALTGKWAGRSESSLPTAPRGPDGRFLRVRQVRAGVPPVLDEAVARVAKPGGSLSDLQATLATWLGVHVEAHAGDVTTDTALDLTPIRDTGRHAAPPAATAPEPRIVRRDDPMPSAIAPAPDAPSSLPGSRWMQIALAAAMVLFLVVGVFFAFQLGHDKSGSGAAGPGPQMSFGATDFDPLGNLQENPDQVKYAVDGYPSTSWTTMTYLQQLGPKGDKLGVGLVLDLHQSSNVTSVELTLVGDGSAGSIYVLPDQPALAASTVGTGNPITMAGVAPAASGPWGTHPTITLPAGTKGRYVVVWFTALPKVGGSYRGAIAEVDVTGTPAP</sequence>
<dbReference type="Gene3D" id="3.30.200.20">
    <property type="entry name" value="Phosphorylase Kinase, domain 1"/>
    <property type="match status" value="1"/>
</dbReference>
<keyword evidence="6" id="KW-1185">Reference proteome</keyword>
<keyword evidence="3" id="KW-1133">Transmembrane helix</keyword>
<evidence type="ECO:0000259" key="4">
    <source>
        <dbReference type="PROSITE" id="PS50011"/>
    </source>
</evidence>
<dbReference type="InterPro" id="IPR008979">
    <property type="entry name" value="Galactose-bd-like_sf"/>
</dbReference>
<dbReference type="Pfam" id="PF00069">
    <property type="entry name" value="Pkinase"/>
    <property type="match status" value="1"/>
</dbReference>
<dbReference type="InterPro" id="IPR000719">
    <property type="entry name" value="Prot_kinase_dom"/>
</dbReference>
<name>A0A3G9J189_9ACTN</name>
<evidence type="ECO:0000256" key="1">
    <source>
        <dbReference type="ARBA" id="ARBA00023170"/>
    </source>
</evidence>
<dbReference type="Gene3D" id="2.60.120.260">
    <property type="entry name" value="Galactose-binding domain-like"/>
    <property type="match status" value="1"/>
</dbReference>
<proteinExistence type="predicted"/>
<evidence type="ECO:0000313" key="6">
    <source>
        <dbReference type="Proteomes" id="UP000271573"/>
    </source>
</evidence>
<dbReference type="EMBL" id="AP019307">
    <property type="protein sequence ID" value="BBH17398.1"/>
    <property type="molecule type" value="Genomic_DNA"/>
</dbReference>
<feature type="compositionally biased region" description="Low complexity" evidence="2">
    <location>
        <begin position="271"/>
        <end position="281"/>
    </location>
</feature>
<dbReference type="InterPro" id="IPR011009">
    <property type="entry name" value="Kinase-like_dom_sf"/>
</dbReference>
<feature type="transmembrane region" description="Helical" evidence="3">
    <location>
        <begin position="309"/>
        <end position="330"/>
    </location>
</feature>
<dbReference type="PROSITE" id="PS50011">
    <property type="entry name" value="PROTEIN_KINASE_DOM"/>
    <property type="match status" value="1"/>
</dbReference>
<dbReference type="SUPFAM" id="SSF49785">
    <property type="entry name" value="Galactose-binding domain-like"/>
    <property type="match status" value="1"/>
</dbReference>
<dbReference type="KEGG" id="nbe:Back2_16850"/>
<dbReference type="AlphaFoldDB" id="A0A3G9J189"/>
<dbReference type="RefSeq" id="WP_125568524.1">
    <property type="nucleotide sequence ID" value="NZ_AP019307.1"/>
</dbReference>
<dbReference type="Proteomes" id="UP000271573">
    <property type="component" value="Chromosome"/>
</dbReference>
<keyword evidence="3" id="KW-0472">Membrane</keyword>
<feature type="region of interest" description="Disordered" evidence="2">
    <location>
        <begin position="339"/>
        <end position="358"/>
    </location>
</feature>
<evidence type="ECO:0000256" key="3">
    <source>
        <dbReference type="SAM" id="Phobius"/>
    </source>
</evidence>
<feature type="region of interest" description="Disordered" evidence="2">
    <location>
        <begin position="265"/>
        <end position="303"/>
    </location>
</feature>
<evidence type="ECO:0000313" key="5">
    <source>
        <dbReference type="EMBL" id="BBH17398.1"/>
    </source>
</evidence>
<dbReference type="Gene3D" id="1.10.510.10">
    <property type="entry name" value="Transferase(Phosphotransferase) domain 1"/>
    <property type="match status" value="1"/>
</dbReference>
<keyword evidence="3" id="KW-0812">Transmembrane</keyword>
<keyword evidence="1" id="KW-0675">Receptor</keyword>
<gene>
    <name evidence="5" type="ORF">Back2_16850</name>
</gene>
<protein>
    <submittedName>
        <fullName evidence="5">Membrane protein</fullName>
    </submittedName>
</protein>